<evidence type="ECO:0000313" key="3">
    <source>
        <dbReference type="RefSeq" id="XP_028036768.1"/>
    </source>
</evidence>
<gene>
    <name evidence="3" type="primary">LOC114247889</name>
</gene>
<organism evidence="2 3">
    <name type="scientific">Bombyx mandarina</name>
    <name type="common">Wild silk moth</name>
    <name type="synonym">Wild silkworm</name>
    <dbReference type="NCBI Taxonomy" id="7092"/>
    <lineage>
        <taxon>Eukaryota</taxon>
        <taxon>Metazoa</taxon>
        <taxon>Ecdysozoa</taxon>
        <taxon>Arthropoda</taxon>
        <taxon>Hexapoda</taxon>
        <taxon>Insecta</taxon>
        <taxon>Pterygota</taxon>
        <taxon>Neoptera</taxon>
        <taxon>Endopterygota</taxon>
        <taxon>Lepidoptera</taxon>
        <taxon>Glossata</taxon>
        <taxon>Ditrysia</taxon>
        <taxon>Bombycoidea</taxon>
        <taxon>Bombycidae</taxon>
        <taxon>Bombycinae</taxon>
        <taxon>Bombyx</taxon>
    </lineage>
</organism>
<keyword evidence="1" id="KW-0732">Signal</keyword>
<dbReference type="Proteomes" id="UP000504629">
    <property type="component" value="Unplaced"/>
</dbReference>
<name>A0A6J2K573_BOMMA</name>
<feature type="chain" id="PRO_5027117891" evidence="1">
    <location>
        <begin position="17"/>
        <end position="241"/>
    </location>
</feature>
<dbReference type="AlphaFoldDB" id="A0A6J2K573"/>
<accession>A0A6J2K573</accession>
<dbReference type="KEGG" id="bman:114247889"/>
<protein>
    <submittedName>
        <fullName evidence="3">Uncharacterized protein LOC114247889</fullName>
    </submittedName>
</protein>
<dbReference type="RefSeq" id="XP_028036768.1">
    <property type="nucleotide sequence ID" value="XM_028180967.1"/>
</dbReference>
<dbReference type="OrthoDB" id="7457489at2759"/>
<proteinExistence type="predicted"/>
<keyword evidence="2" id="KW-1185">Reference proteome</keyword>
<reference evidence="3" key="1">
    <citation type="submission" date="2025-08" db="UniProtKB">
        <authorList>
            <consortium name="RefSeq"/>
        </authorList>
    </citation>
    <scope>IDENTIFICATION</scope>
    <source>
        <tissue evidence="3">Silk gland</tissue>
    </source>
</reference>
<sequence length="241" mass="27657">MFRLMILSCYFLLITGKNINMADNFDYNDLDDIRIDSTEYYDYDVPASAYESGDVWFLNLKDDWNSLTLRNANENKTDQFYSLNGYLINEHVLQQTTETIQKVLTSFKPKIDSNSNITNSKNTNESSSGNGGNLAEAQKKLWQIINKIMIHEDKSDINLVDSCDDGAVLELFFKGPYCALIVTMPNKIWNFFMPPPSLLSAWHAEVNKDKEVKSVALPEDIKEKLYKYLIKLLLLSFSFPA</sequence>
<evidence type="ECO:0000313" key="2">
    <source>
        <dbReference type="Proteomes" id="UP000504629"/>
    </source>
</evidence>
<evidence type="ECO:0000256" key="1">
    <source>
        <dbReference type="SAM" id="SignalP"/>
    </source>
</evidence>
<feature type="signal peptide" evidence="1">
    <location>
        <begin position="1"/>
        <end position="16"/>
    </location>
</feature>
<dbReference type="GeneID" id="114247889"/>